<comment type="similarity">
    <text evidence="1">Belongs to the barstar family.</text>
</comment>
<dbReference type="RefSeq" id="WP_126017309.1">
    <property type="nucleotide sequence ID" value="NZ_CP034437.1"/>
</dbReference>
<accession>A0A3S9A7B3</accession>
<dbReference type="Pfam" id="PF01337">
    <property type="entry name" value="Barstar"/>
    <property type="match status" value="1"/>
</dbReference>
<protein>
    <recommendedName>
        <fullName evidence="2">Barstar (barnase inhibitor) domain-containing protein</fullName>
    </recommendedName>
</protein>
<proteinExistence type="inferred from homology"/>
<evidence type="ECO:0000313" key="4">
    <source>
        <dbReference type="Proteomes" id="UP000272528"/>
    </source>
</evidence>
<feature type="domain" description="Barstar (barnase inhibitor)" evidence="2">
    <location>
        <begin position="57"/>
        <end position="133"/>
    </location>
</feature>
<dbReference type="EMBL" id="CP034437">
    <property type="protein sequence ID" value="AZN41603.1"/>
    <property type="molecule type" value="Genomic_DNA"/>
</dbReference>
<evidence type="ECO:0000259" key="2">
    <source>
        <dbReference type="Pfam" id="PF01337"/>
    </source>
</evidence>
<reference evidence="4" key="1">
    <citation type="submission" date="2018-12" db="EMBL/GenBank/DDBJ databases">
        <title>Genome sequence of Peanibacillus sp.</title>
        <authorList>
            <person name="Subramani G."/>
            <person name="Srinivasan S."/>
            <person name="Kim M.K."/>
        </authorList>
    </citation>
    <scope>NUCLEOTIDE SEQUENCE [LARGE SCALE GENOMIC DNA]</scope>
    <source>
        <strain evidence="4">18JY67-1</strain>
    </source>
</reference>
<dbReference type="InterPro" id="IPR035905">
    <property type="entry name" value="Barstar-like_sf"/>
</dbReference>
<dbReference type="AlphaFoldDB" id="A0A3S9A7B3"/>
<evidence type="ECO:0000313" key="3">
    <source>
        <dbReference type="EMBL" id="AZN41603.1"/>
    </source>
</evidence>
<keyword evidence="4" id="KW-1185">Reference proteome</keyword>
<dbReference type="Proteomes" id="UP000272528">
    <property type="component" value="Chromosome"/>
</dbReference>
<gene>
    <name evidence="3" type="ORF">EJC50_19415</name>
</gene>
<dbReference type="SUPFAM" id="SSF52038">
    <property type="entry name" value="Barstar-related"/>
    <property type="match status" value="1"/>
</dbReference>
<evidence type="ECO:0000256" key="1">
    <source>
        <dbReference type="ARBA" id="ARBA00006845"/>
    </source>
</evidence>
<sequence>MFWRRTFTFSEQVWALLCEKPNRSGQWNDCSLEEKQAWLQVVRLRDQQSYKVQENLVVSIDGKHIQDEASFYLALGEAINGPFGYFGGNLDGLADCLCGGFGLESPFILRWRNFPSSYKGYPQKHAEFVVMLLQMFSERGCEIIVTDKD</sequence>
<dbReference type="Gene3D" id="3.30.370.10">
    <property type="entry name" value="Barstar-like"/>
    <property type="match status" value="1"/>
</dbReference>
<organism evidence="3 4">
    <name type="scientific">Paenibacillus albus</name>
    <dbReference type="NCBI Taxonomy" id="2495582"/>
    <lineage>
        <taxon>Bacteria</taxon>
        <taxon>Bacillati</taxon>
        <taxon>Bacillota</taxon>
        <taxon>Bacilli</taxon>
        <taxon>Bacillales</taxon>
        <taxon>Paenibacillaceae</taxon>
        <taxon>Paenibacillus</taxon>
    </lineage>
</organism>
<dbReference type="InterPro" id="IPR000468">
    <property type="entry name" value="Barstar"/>
</dbReference>
<name>A0A3S9A7B3_9BACL</name>
<dbReference type="KEGG" id="palb:EJC50_19415"/>
<dbReference type="OrthoDB" id="8859549at2"/>